<dbReference type="GO" id="GO:0003677">
    <property type="term" value="F:DNA binding"/>
    <property type="evidence" value="ECO:0007669"/>
    <property type="project" value="InterPro"/>
</dbReference>
<dbReference type="GO" id="GO:0008170">
    <property type="term" value="F:N-methyltransferase activity"/>
    <property type="evidence" value="ECO:0007669"/>
    <property type="project" value="InterPro"/>
</dbReference>
<keyword evidence="2" id="KW-0808">Transferase</keyword>
<dbReference type="InterPro" id="IPR029063">
    <property type="entry name" value="SAM-dependent_MTases_sf"/>
</dbReference>
<sequence>MPISEVCNIDRMDFLKKFPDNFFDLFIDDPPYGIGADNPSIKPNTVKQSNGNILYVKQSVYPKSDWDSRVPPPEYFDEVKRVSRNQIIWGVNYFNYDFTGGRIVWDKLNGDTDQYDCEIAYCSMNDRTDLIYCMWRGMIQGTYCGKDLSKAIIQQGNKKLNEKRIHPCQKPVILYGWLLNQYANPGYKIGDAHMGSQSSRIAAYKLGFDYWGCEKDKFHFKEGNSRFRYECHGEIKTNKGILVQTNLFDL</sequence>
<evidence type="ECO:0000259" key="3">
    <source>
        <dbReference type="Pfam" id="PF01555"/>
    </source>
</evidence>
<evidence type="ECO:0000256" key="2">
    <source>
        <dbReference type="ARBA" id="ARBA00022679"/>
    </source>
</evidence>
<dbReference type="GO" id="GO:0032259">
    <property type="term" value="P:methylation"/>
    <property type="evidence" value="ECO:0007669"/>
    <property type="project" value="UniProtKB-KW"/>
</dbReference>
<protein>
    <submittedName>
        <fullName evidence="4">DNA methylase family protein</fullName>
    </submittedName>
</protein>
<dbReference type="AlphaFoldDB" id="A0A016AR75"/>
<dbReference type="InterPro" id="IPR002941">
    <property type="entry name" value="DNA_methylase_N4/N6"/>
</dbReference>
<dbReference type="EMBL" id="JGDJ01000116">
    <property type="protein sequence ID" value="EXZ30786.1"/>
    <property type="molecule type" value="Genomic_DNA"/>
</dbReference>
<dbReference type="RefSeq" id="WP_032558061.1">
    <property type="nucleotide sequence ID" value="NZ_JGDJ01000116.1"/>
</dbReference>
<dbReference type="Proteomes" id="UP000022082">
    <property type="component" value="Unassembled WGS sequence"/>
</dbReference>
<name>A0A016AR75_BACFG</name>
<dbReference type="SUPFAM" id="SSF53335">
    <property type="entry name" value="S-adenosyl-L-methionine-dependent methyltransferases"/>
    <property type="match status" value="1"/>
</dbReference>
<dbReference type="Pfam" id="PF01555">
    <property type="entry name" value="N6_N4_Mtase"/>
    <property type="match status" value="1"/>
</dbReference>
<organism evidence="4 5">
    <name type="scientific">Bacteroides fragilis str. S36L11</name>
    <dbReference type="NCBI Taxonomy" id="1339327"/>
    <lineage>
        <taxon>Bacteria</taxon>
        <taxon>Pseudomonadati</taxon>
        <taxon>Bacteroidota</taxon>
        <taxon>Bacteroidia</taxon>
        <taxon>Bacteroidales</taxon>
        <taxon>Bacteroidaceae</taxon>
        <taxon>Bacteroides</taxon>
    </lineage>
</organism>
<feature type="domain" description="DNA methylase N-4/N-6" evidence="3">
    <location>
        <begin position="150"/>
        <end position="221"/>
    </location>
</feature>
<dbReference type="PATRIC" id="fig|1339327.3.peg.663"/>
<accession>A0A016AR75</accession>
<gene>
    <name evidence="4" type="ORF">M136_5456</name>
</gene>
<evidence type="ECO:0000313" key="5">
    <source>
        <dbReference type="Proteomes" id="UP000022082"/>
    </source>
</evidence>
<keyword evidence="1 4" id="KW-0489">Methyltransferase</keyword>
<proteinExistence type="predicted"/>
<evidence type="ECO:0000313" key="4">
    <source>
        <dbReference type="EMBL" id="EXZ30786.1"/>
    </source>
</evidence>
<dbReference type="Gene3D" id="3.40.50.150">
    <property type="entry name" value="Vaccinia Virus protein VP39"/>
    <property type="match status" value="1"/>
</dbReference>
<reference evidence="4 5" key="1">
    <citation type="submission" date="2014-02" db="EMBL/GenBank/DDBJ databases">
        <authorList>
            <person name="Sears C."/>
            <person name="Carroll K."/>
            <person name="Sack B.R."/>
            <person name="Qadri F."/>
            <person name="Myers L.L."/>
            <person name="Chung G.-T."/>
            <person name="Escheverria P."/>
            <person name="Fraser C.M."/>
            <person name="Sadzewicz L."/>
            <person name="Shefchek K.A."/>
            <person name="Tallon L."/>
            <person name="Das S.P."/>
            <person name="Daugherty S."/>
            <person name="Mongodin E.F."/>
        </authorList>
    </citation>
    <scope>NUCLEOTIDE SEQUENCE [LARGE SCALE GENOMIC DNA]</scope>
    <source>
        <strain evidence="4 5">S36L11</strain>
    </source>
</reference>
<comment type="caution">
    <text evidence="4">The sequence shown here is derived from an EMBL/GenBank/DDBJ whole genome shotgun (WGS) entry which is preliminary data.</text>
</comment>
<evidence type="ECO:0000256" key="1">
    <source>
        <dbReference type="ARBA" id="ARBA00022603"/>
    </source>
</evidence>